<evidence type="ECO:0000313" key="2">
    <source>
        <dbReference type="Proteomes" id="UP001476798"/>
    </source>
</evidence>
<dbReference type="Proteomes" id="UP001476798">
    <property type="component" value="Unassembled WGS sequence"/>
</dbReference>
<gene>
    <name evidence="1" type="ORF">GOODEAATRI_008026</name>
</gene>
<organism evidence="1 2">
    <name type="scientific">Goodea atripinnis</name>
    <dbReference type="NCBI Taxonomy" id="208336"/>
    <lineage>
        <taxon>Eukaryota</taxon>
        <taxon>Metazoa</taxon>
        <taxon>Chordata</taxon>
        <taxon>Craniata</taxon>
        <taxon>Vertebrata</taxon>
        <taxon>Euteleostomi</taxon>
        <taxon>Actinopterygii</taxon>
        <taxon>Neopterygii</taxon>
        <taxon>Teleostei</taxon>
        <taxon>Neoteleostei</taxon>
        <taxon>Acanthomorphata</taxon>
        <taxon>Ovalentaria</taxon>
        <taxon>Atherinomorphae</taxon>
        <taxon>Cyprinodontiformes</taxon>
        <taxon>Goodeidae</taxon>
        <taxon>Goodea</taxon>
    </lineage>
</organism>
<protein>
    <submittedName>
        <fullName evidence="1">Uncharacterized protein</fullName>
    </submittedName>
</protein>
<sequence>MTGCLMKQQEIVTEGLHPNAVHGLHVFFLTKKGNDERSFLLSEVCVACPDQITFCSKKENVLPFTIGHFDTFHLLSPQHTTFNLSVQNKVRRNNVLLCHLVHNLSR</sequence>
<proteinExistence type="predicted"/>
<reference evidence="1 2" key="1">
    <citation type="submission" date="2021-06" db="EMBL/GenBank/DDBJ databases">
        <authorList>
            <person name="Palmer J.M."/>
        </authorList>
    </citation>
    <scope>NUCLEOTIDE SEQUENCE [LARGE SCALE GENOMIC DNA]</scope>
    <source>
        <strain evidence="1 2">GA_2019</strain>
        <tissue evidence="1">Muscle</tissue>
    </source>
</reference>
<accession>A0ABV0MQ93</accession>
<dbReference type="EMBL" id="JAHRIO010010416">
    <property type="protein sequence ID" value="MEQ2161267.1"/>
    <property type="molecule type" value="Genomic_DNA"/>
</dbReference>
<name>A0ABV0MQ93_9TELE</name>
<evidence type="ECO:0000313" key="1">
    <source>
        <dbReference type="EMBL" id="MEQ2161267.1"/>
    </source>
</evidence>
<comment type="caution">
    <text evidence="1">The sequence shown here is derived from an EMBL/GenBank/DDBJ whole genome shotgun (WGS) entry which is preliminary data.</text>
</comment>
<keyword evidence="2" id="KW-1185">Reference proteome</keyword>